<dbReference type="AlphaFoldDB" id="A0A1A5YSQ3"/>
<sequence length="365" mass="39583">MKVGLNGALVQAEKAVISAYDHGFLYGIGLFETFRTYGGAPYLLERHMDRLRGGCRELGIILTMTEEQLANQVSSLLEANGLSDGYIRLTVSAGAGELGLPSSDYAEPTILLMAKPLPAVGAEWLAMEPPAAKELRLLHTRRNSPEGSIRFKSLHYMNNIIAKRELLGLGGAKSSTESDGKPDQLTVMRAEPARSGATEGLMLSREGWLAEGIVSNLFFVSKNDGVICTPSIDTGILPGVTRERVLELARGDGFAVEEGHYAWEELLEAREIWLTNSVQELVPVELLTDLDGRSAVVGISQAQWMGNAGFGRGTGYAGCIESEGNAESSPVSAPSNEPEPESVSRSVFRRLLKLYREDIQRNCLL</sequence>
<dbReference type="InterPro" id="IPR001544">
    <property type="entry name" value="Aminotrans_IV"/>
</dbReference>
<name>A0A1A5YSQ3_9BACL</name>
<feature type="region of interest" description="Disordered" evidence="6">
    <location>
        <begin position="321"/>
        <end position="342"/>
    </location>
</feature>
<evidence type="ECO:0000256" key="5">
    <source>
        <dbReference type="RuleBase" id="RU004516"/>
    </source>
</evidence>
<dbReference type="InterPro" id="IPR050571">
    <property type="entry name" value="Class-IV_PLP-Dep_Aminotrnsfr"/>
</dbReference>
<dbReference type="Pfam" id="PF01063">
    <property type="entry name" value="Aminotran_4"/>
    <property type="match status" value="2"/>
</dbReference>
<dbReference type="PROSITE" id="PS00770">
    <property type="entry name" value="AA_TRANSFER_CLASS_4"/>
    <property type="match status" value="1"/>
</dbReference>
<evidence type="ECO:0000256" key="3">
    <source>
        <dbReference type="ARBA" id="ARBA00022898"/>
    </source>
</evidence>
<comment type="cofactor">
    <cofactor evidence="1 5">
        <name>pyridoxal 5'-phosphate</name>
        <dbReference type="ChEBI" id="CHEBI:597326"/>
    </cofactor>
</comment>
<accession>A0A1A5YSQ3</accession>
<evidence type="ECO:0008006" key="9">
    <source>
        <dbReference type="Google" id="ProtNLM"/>
    </source>
</evidence>
<evidence type="ECO:0000256" key="1">
    <source>
        <dbReference type="ARBA" id="ARBA00001933"/>
    </source>
</evidence>
<dbReference type="Proteomes" id="UP000092024">
    <property type="component" value="Unassembled WGS sequence"/>
</dbReference>
<dbReference type="InterPro" id="IPR036038">
    <property type="entry name" value="Aminotransferase-like"/>
</dbReference>
<dbReference type="EMBL" id="LYPA01000026">
    <property type="protein sequence ID" value="OBR68440.1"/>
    <property type="molecule type" value="Genomic_DNA"/>
</dbReference>
<evidence type="ECO:0000256" key="4">
    <source>
        <dbReference type="RuleBase" id="RU004106"/>
    </source>
</evidence>
<evidence type="ECO:0000256" key="6">
    <source>
        <dbReference type="SAM" id="MobiDB-lite"/>
    </source>
</evidence>
<dbReference type="GO" id="GO:0005829">
    <property type="term" value="C:cytosol"/>
    <property type="evidence" value="ECO:0007669"/>
    <property type="project" value="TreeGrafter"/>
</dbReference>
<evidence type="ECO:0000313" key="8">
    <source>
        <dbReference type="Proteomes" id="UP000092024"/>
    </source>
</evidence>
<dbReference type="OrthoDB" id="9805628at2"/>
<dbReference type="CDD" id="cd00449">
    <property type="entry name" value="PLPDE_IV"/>
    <property type="match status" value="1"/>
</dbReference>
<dbReference type="InterPro" id="IPR018300">
    <property type="entry name" value="Aminotrans_IV_CS"/>
</dbReference>
<dbReference type="InterPro" id="IPR043131">
    <property type="entry name" value="BCAT-like_N"/>
</dbReference>
<dbReference type="PANTHER" id="PTHR42743">
    <property type="entry name" value="AMINO-ACID AMINOTRANSFERASE"/>
    <property type="match status" value="1"/>
</dbReference>
<gene>
    <name evidence="7" type="ORF">A7K91_21405</name>
</gene>
<dbReference type="PANTHER" id="PTHR42743:SF11">
    <property type="entry name" value="AMINODEOXYCHORISMATE LYASE"/>
    <property type="match status" value="1"/>
</dbReference>
<proteinExistence type="inferred from homology"/>
<keyword evidence="3 5" id="KW-0663">Pyridoxal phosphate</keyword>
<dbReference type="SUPFAM" id="SSF56752">
    <property type="entry name" value="D-aminoacid aminotransferase-like PLP-dependent enzymes"/>
    <property type="match status" value="2"/>
</dbReference>
<protein>
    <recommendedName>
        <fullName evidence="9">4-amino-4-deoxychorismate lyase</fullName>
    </recommendedName>
</protein>
<dbReference type="STRING" id="1844972.A7K91_21405"/>
<evidence type="ECO:0000256" key="2">
    <source>
        <dbReference type="ARBA" id="ARBA00009320"/>
    </source>
</evidence>
<organism evidence="7 8">
    <name type="scientific">Paenibacillus oryzae</name>
    <dbReference type="NCBI Taxonomy" id="1844972"/>
    <lineage>
        <taxon>Bacteria</taxon>
        <taxon>Bacillati</taxon>
        <taxon>Bacillota</taxon>
        <taxon>Bacilli</taxon>
        <taxon>Bacillales</taxon>
        <taxon>Paenibacillaceae</taxon>
        <taxon>Paenibacillus</taxon>
    </lineage>
</organism>
<dbReference type="GO" id="GO:0003824">
    <property type="term" value="F:catalytic activity"/>
    <property type="evidence" value="ECO:0007669"/>
    <property type="project" value="InterPro"/>
</dbReference>
<comment type="caution">
    <text evidence="7">The sequence shown here is derived from an EMBL/GenBank/DDBJ whole genome shotgun (WGS) entry which is preliminary data.</text>
</comment>
<comment type="similarity">
    <text evidence="2 4">Belongs to the class-IV pyridoxal-phosphate-dependent aminotransferase family.</text>
</comment>
<dbReference type="InterPro" id="IPR043132">
    <property type="entry name" value="BCAT-like_C"/>
</dbReference>
<evidence type="ECO:0000313" key="7">
    <source>
        <dbReference type="EMBL" id="OBR68440.1"/>
    </source>
</evidence>
<reference evidence="7 8" key="1">
    <citation type="submission" date="2016-05" db="EMBL/GenBank/DDBJ databases">
        <title>Paenibacillus oryzae. sp. nov., isolated from the rice root.</title>
        <authorList>
            <person name="Zhang J."/>
            <person name="Zhang X."/>
        </authorList>
    </citation>
    <scope>NUCLEOTIDE SEQUENCE [LARGE SCALE GENOMIC DNA]</scope>
    <source>
        <strain evidence="7 8">1DrF-4</strain>
    </source>
</reference>
<keyword evidence="8" id="KW-1185">Reference proteome</keyword>
<dbReference type="Gene3D" id="3.20.10.10">
    <property type="entry name" value="D-amino Acid Aminotransferase, subunit A, domain 2"/>
    <property type="match status" value="1"/>
</dbReference>
<feature type="compositionally biased region" description="Polar residues" evidence="6">
    <location>
        <begin position="325"/>
        <end position="335"/>
    </location>
</feature>
<dbReference type="RefSeq" id="WP_068679246.1">
    <property type="nucleotide sequence ID" value="NZ_LYPA01000026.1"/>
</dbReference>
<dbReference type="Gene3D" id="3.30.470.10">
    <property type="match status" value="1"/>
</dbReference>
<dbReference type="GO" id="GO:0046394">
    <property type="term" value="P:carboxylic acid biosynthetic process"/>
    <property type="evidence" value="ECO:0007669"/>
    <property type="project" value="UniProtKB-ARBA"/>
</dbReference>